<organism evidence="2 3">
    <name type="scientific">Xanthomonas hawaiiensis</name>
    <dbReference type="NCBI Taxonomy" id="3003247"/>
    <lineage>
        <taxon>Bacteria</taxon>
        <taxon>Pseudomonadati</taxon>
        <taxon>Pseudomonadota</taxon>
        <taxon>Gammaproteobacteria</taxon>
        <taxon>Lysobacterales</taxon>
        <taxon>Lysobacteraceae</taxon>
        <taxon>Xanthomonas</taxon>
    </lineage>
</organism>
<dbReference type="RefSeq" id="WP_209230905.1">
    <property type="nucleotide sequence ID" value="NZ_JAGHXG010000010.1"/>
</dbReference>
<evidence type="ECO:0000256" key="1">
    <source>
        <dbReference type="SAM" id="SignalP"/>
    </source>
</evidence>
<gene>
    <name evidence="2" type="ORF">PNQ69_20015</name>
</gene>
<feature type="chain" id="PRO_5045135233" description="Lipoprotein SmpA/OmlA domain-containing protein" evidence="1">
    <location>
        <begin position="23"/>
        <end position="109"/>
    </location>
</feature>
<evidence type="ECO:0000313" key="3">
    <source>
        <dbReference type="Proteomes" id="UP001260534"/>
    </source>
</evidence>
<accession>A0ABU2IBP3</accession>
<name>A0ABU2IBP3_9XANT</name>
<feature type="signal peptide" evidence="1">
    <location>
        <begin position="1"/>
        <end position="22"/>
    </location>
</feature>
<dbReference type="Proteomes" id="UP001260534">
    <property type="component" value="Unassembled WGS sequence"/>
</dbReference>
<proteinExistence type="predicted"/>
<comment type="caution">
    <text evidence="2">The sequence shown here is derived from an EMBL/GenBank/DDBJ whole genome shotgun (WGS) entry which is preliminary data.</text>
</comment>
<sequence length="109" mass="12037">MKHRLSVLPLLAVLGLAGGAHAETLLVDRVKEEPSAALPTRGLSMAQVQARYGAPQQKLEPRGGQKRQWPTINRWVYPAFTVYFEKQKVVDVVANKADPNEIGPKPAIR</sequence>
<evidence type="ECO:0008006" key="4">
    <source>
        <dbReference type="Google" id="ProtNLM"/>
    </source>
</evidence>
<keyword evidence="1" id="KW-0732">Signal</keyword>
<keyword evidence="3" id="KW-1185">Reference proteome</keyword>
<dbReference type="EMBL" id="JAQMHB010000001">
    <property type="protein sequence ID" value="MDS9995058.1"/>
    <property type="molecule type" value="Genomic_DNA"/>
</dbReference>
<protein>
    <recommendedName>
        <fullName evidence="4">Lipoprotein SmpA/OmlA domain-containing protein</fullName>
    </recommendedName>
</protein>
<evidence type="ECO:0000313" key="2">
    <source>
        <dbReference type="EMBL" id="MDS9995058.1"/>
    </source>
</evidence>
<reference evidence="2 3" key="1">
    <citation type="submission" date="2023-01" db="EMBL/GenBank/DDBJ databases">
        <title>Xanthomonas hawaiianensis sp. nov. isolated from Araceae family in Hawaii.</title>
        <authorList>
            <person name="Chunag S.-C."/>
            <person name="Dobhal S."/>
            <person name="Alvarez A."/>
            <person name="Arif M."/>
        </authorList>
    </citation>
    <scope>NUCLEOTIDE SEQUENCE [LARGE SCALE GENOMIC DNA]</scope>
    <source>
        <strain evidence="2 3">A2111</strain>
    </source>
</reference>